<feature type="domain" description="DUF4240" evidence="2">
    <location>
        <begin position="1"/>
        <end position="122"/>
    </location>
</feature>
<evidence type="ECO:0000313" key="4">
    <source>
        <dbReference type="Proteomes" id="UP000184699"/>
    </source>
</evidence>
<feature type="compositionally biased region" description="Basic and acidic residues" evidence="1">
    <location>
        <begin position="145"/>
        <end position="159"/>
    </location>
</feature>
<organism evidence="3 4">
    <name type="scientific">Agromyces cerinus subsp. cerinus</name>
    <dbReference type="NCBI Taxonomy" id="232089"/>
    <lineage>
        <taxon>Bacteria</taxon>
        <taxon>Bacillati</taxon>
        <taxon>Actinomycetota</taxon>
        <taxon>Actinomycetes</taxon>
        <taxon>Micrococcales</taxon>
        <taxon>Microbacteriaceae</taxon>
        <taxon>Agromyces</taxon>
    </lineage>
</organism>
<dbReference type="RefSeq" id="WP_074261798.1">
    <property type="nucleotide sequence ID" value="NZ_FSRJ01000005.1"/>
</dbReference>
<evidence type="ECO:0000259" key="2">
    <source>
        <dbReference type="Pfam" id="PF14024"/>
    </source>
</evidence>
<dbReference type="InterPro" id="IPR025334">
    <property type="entry name" value="DUF4240"/>
</dbReference>
<dbReference type="AlphaFoldDB" id="A0A1N6I4Q6"/>
<dbReference type="Proteomes" id="UP000184699">
    <property type="component" value="Unassembled WGS sequence"/>
</dbReference>
<dbReference type="EMBL" id="FSRJ01000005">
    <property type="protein sequence ID" value="SIO27018.1"/>
    <property type="molecule type" value="Genomic_DNA"/>
</dbReference>
<feature type="compositionally biased region" description="Acidic residues" evidence="1">
    <location>
        <begin position="128"/>
        <end position="144"/>
    </location>
</feature>
<dbReference type="OrthoDB" id="6200718at2"/>
<accession>A0A1N6I4Q6</accession>
<protein>
    <recommendedName>
        <fullName evidence="2">DUF4240 domain-containing protein</fullName>
    </recommendedName>
</protein>
<proteinExistence type="predicted"/>
<dbReference type="STRING" id="232089.SAMN05443544_3677"/>
<name>A0A1N6I4Q6_9MICO</name>
<feature type="region of interest" description="Disordered" evidence="1">
    <location>
        <begin position="128"/>
        <end position="176"/>
    </location>
</feature>
<sequence>MTETEFYALIDTARPSATPDSPSADPDALREVLSRLPDDVVAAFAAEFRRQLVRLNRWSLWDAGYAAAGGMGDDAFHYFRSWLIGKGAEVVDVALTDPELLVPYLDTDELENELLEYVAEEVLDDRGIEDDENGADLEPTDGEPEGVRFDEETSEERHPKLAAWSAEASSGFGLDV</sequence>
<evidence type="ECO:0000256" key="1">
    <source>
        <dbReference type="SAM" id="MobiDB-lite"/>
    </source>
</evidence>
<gene>
    <name evidence="3" type="ORF">SAMN05443544_3677</name>
</gene>
<dbReference type="Pfam" id="PF14024">
    <property type="entry name" value="DUF4240"/>
    <property type="match status" value="1"/>
</dbReference>
<keyword evidence="4" id="KW-1185">Reference proteome</keyword>
<evidence type="ECO:0000313" key="3">
    <source>
        <dbReference type="EMBL" id="SIO27018.1"/>
    </source>
</evidence>
<reference evidence="4" key="1">
    <citation type="submission" date="2016-11" db="EMBL/GenBank/DDBJ databases">
        <authorList>
            <person name="Varghese N."/>
            <person name="Submissions S."/>
        </authorList>
    </citation>
    <scope>NUCLEOTIDE SEQUENCE [LARGE SCALE GENOMIC DNA]</scope>
    <source>
        <strain evidence="4">DSM 8595</strain>
    </source>
</reference>